<evidence type="ECO:0008006" key="3">
    <source>
        <dbReference type="Google" id="ProtNLM"/>
    </source>
</evidence>
<evidence type="ECO:0000256" key="1">
    <source>
        <dbReference type="SAM" id="MobiDB-lite"/>
    </source>
</evidence>
<name>A0A382A768_9ZZZZ</name>
<accession>A0A382A768</accession>
<proteinExistence type="predicted"/>
<reference evidence="2" key="1">
    <citation type="submission" date="2018-05" db="EMBL/GenBank/DDBJ databases">
        <authorList>
            <person name="Lanie J.A."/>
            <person name="Ng W.-L."/>
            <person name="Kazmierczak K.M."/>
            <person name="Andrzejewski T.M."/>
            <person name="Davidsen T.M."/>
            <person name="Wayne K.J."/>
            <person name="Tettelin H."/>
            <person name="Glass J.I."/>
            <person name="Rusch D."/>
            <person name="Podicherti R."/>
            <person name="Tsui H.-C.T."/>
            <person name="Winkler M.E."/>
        </authorList>
    </citation>
    <scope>NUCLEOTIDE SEQUENCE</scope>
</reference>
<sequence length="67" mass="7381">MKRFVFLVICIAVGATLSGCTTFREAWNESGGWNETNGYSPGNSVSDRFDNDGTSGRDTWPVDEGWD</sequence>
<protein>
    <recommendedName>
        <fullName evidence="3">Lipoprotein</fullName>
    </recommendedName>
</protein>
<dbReference type="EMBL" id="UINC01024046">
    <property type="protein sequence ID" value="SVA96942.1"/>
    <property type="molecule type" value="Genomic_DNA"/>
</dbReference>
<feature type="region of interest" description="Disordered" evidence="1">
    <location>
        <begin position="29"/>
        <end position="67"/>
    </location>
</feature>
<evidence type="ECO:0000313" key="2">
    <source>
        <dbReference type="EMBL" id="SVA96942.1"/>
    </source>
</evidence>
<dbReference type="AlphaFoldDB" id="A0A382A768"/>
<organism evidence="2">
    <name type="scientific">marine metagenome</name>
    <dbReference type="NCBI Taxonomy" id="408172"/>
    <lineage>
        <taxon>unclassified sequences</taxon>
        <taxon>metagenomes</taxon>
        <taxon>ecological metagenomes</taxon>
    </lineage>
</organism>
<dbReference type="PROSITE" id="PS51257">
    <property type="entry name" value="PROKAR_LIPOPROTEIN"/>
    <property type="match status" value="1"/>
</dbReference>
<feature type="compositionally biased region" description="Polar residues" evidence="1">
    <location>
        <begin position="31"/>
        <end position="57"/>
    </location>
</feature>
<gene>
    <name evidence="2" type="ORF">METZ01_LOCUS149796</name>
</gene>